<dbReference type="RefSeq" id="WP_142911553.1">
    <property type="nucleotide sequence ID" value="NZ_JAPZLP010000001.1"/>
</dbReference>
<proteinExistence type="predicted"/>
<sequence length="272" mass="29511">MATLPLMPINNKQRIMGGQAAFQIEGTDRLIKLGPNESIEFAPTVNNVDARSSESGMSKLIGSWPTSYDGTLTVNGIQKWDRFAYLAMFMASVRFRTQAASTDILTYEDIWSTDVNGHYAVLDLPGINPEITAVTDGATVPVAMTEDTQGLGLVGNYIFHSKRNKLEFTRKPASAGPDCEIEVSYPEITEADKIIEYVTMENAGVRGKFFVLGVVAPNMPGEAVDYIFPDVQFTPAGPVNLIGAVDQLQTGSLTGRLFDNGTGYGFIRPVIA</sequence>
<comment type="caution">
    <text evidence="1">The sequence shown here is derived from an EMBL/GenBank/DDBJ whole genome shotgun (WGS) entry which is preliminary data.</text>
</comment>
<evidence type="ECO:0000313" key="2">
    <source>
        <dbReference type="Proteomes" id="UP000319481"/>
    </source>
</evidence>
<dbReference type="EMBL" id="SGNZ01000001">
    <property type="protein sequence ID" value="TRA96849.1"/>
    <property type="molecule type" value="Genomic_DNA"/>
</dbReference>
<reference evidence="1 2" key="1">
    <citation type="journal article" date="2019" name="Appl. Microbiol. Biotechnol.">
        <title>Differential efficiency of wild type rhizogenic strains for rol gene transformation of plants.</title>
        <authorList>
            <person name="Desmet S."/>
            <person name="De Keyser E."/>
            <person name="Van Vaerenbergh J."/>
            <person name="Baeyen S."/>
            <person name="Van Huylenbroeck J."/>
            <person name="Geelen D."/>
            <person name="Dhooghe E."/>
        </authorList>
    </citation>
    <scope>NUCLEOTIDE SEQUENCE [LARGE SCALE GENOMIC DNA]</scope>
    <source>
        <strain evidence="1 2">GBBC3283</strain>
    </source>
</reference>
<evidence type="ECO:0000313" key="1">
    <source>
        <dbReference type="EMBL" id="TRA96849.1"/>
    </source>
</evidence>
<organism evidence="1 2">
    <name type="scientific">Agrobacterium salinitolerans</name>
    <dbReference type="NCBI Taxonomy" id="1183413"/>
    <lineage>
        <taxon>Bacteria</taxon>
        <taxon>Pseudomonadati</taxon>
        <taxon>Pseudomonadota</taxon>
        <taxon>Alphaproteobacteria</taxon>
        <taxon>Hyphomicrobiales</taxon>
        <taxon>Rhizobiaceae</taxon>
        <taxon>Rhizobium/Agrobacterium group</taxon>
        <taxon>Agrobacterium</taxon>
    </lineage>
</organism>
<evidence type="ECO:0008006" key="3">
    <source>
        <dbReference type="Google" id="ProtNLM"/>
    </source>
</evidence>
<gene>
    <name evidence="1" type="ORF">EXN23_01010</name>
</gene>
<dbReference type="Proteomes" id="UP000319481">
    <property type="component" value="Unassembled WGS sequence"/>
</dbReference>
<accession>A0ABY3BY54</accession>
<protein>
    <recommendedName>
        <fullName evidence="3">Major tail protein</fullName>
    </recommendedName>
</protein>
<name>A0ABY3BY54_9HYPH</name>
<keyword evidence="2" id="KW-1185">Reference proteome</keyword>